<gene>
    <name evidence="1" type="ORF">N3K66_002719</name>
</gene>
<name>A0ACC0VBV3_9HYPO</name>
<comment type="caution">
    <text evidence="1">The sequence shown here is derived from an EMBL/GenBank/DDBJ whole genome shotgun (WGS) entry which is preliminary data.</text>
</comment>
<accession>A0ACC0VBV3</accession>
<organism evidence="1 2">
    <name type="scientific">Trichothecium roseum</name>
    <dbReference type="NCBI Taxonomy" id="47278"/>
    <lineage>
        <taxon>Eukaryota</taxon>
        <taxon>Fungi</taxon>
        <taxon>Dikarya</taxon>
        <taxon>Ascomycota</taxon>
        <taxon>Pezizomycotina</taxon>
        <taxon>Sordariomycetes</taxon>
        <taxon>Hypocreomycetidae</taxon>
        <taxon>Hypocreales</taxon>
        <taxon>Hypocreales incertae sedis</taxon>
        <taxon>Trichothecium</taxon>
    </lineage>
</organism>
<keyword evidence="2" id="KW-1185">Reference proteome</keyword>
<reference evidence="1" key="1">
    <citation type="submission" date="2022-10" db="EMBL/GenBank/DDBJ databases">
        <title>Complete Genome of Trichothecium roseum strain YXFP-22015, a Plant Pathogen Isolated from Citrus.</title>
        <authorList>
            <person name="Wang Y."/>
            <person name="Zhu L."/>
        </authorList>
    </citation>
    <scope>NUCLEOTIDE SEQUENCE</scope>
    <source>
        <strain evidence="1">YXFP-22015</strain>
    </source>
</reference>
<evidence type="ECO:0000313" key="2">
    <source>
        <dbReference type="Proteomes" id="UP001163324"/>
    </source>
</evidence>
<protein>
    <submittedName>
        <fullName evidence="1">Uncharacterized protein</fullName>
    </submittedName>
</protein>
<proteinExistence type="predicted"/>
<evidence type="ECO:0000313" key="1">
    <source>
        <dbReference type="EMBL" id="KAI9903367.1"/>
    </source>
</evidence>
<dbReference type="EMBL" id="CM047941">
    <property type="protein sequence ID" value="KAI9903367.1"/>
    <property type="molecule type" value="Genomic_DNA"/>
</dbReference>
<sequence>MSPSVHRPGLGALLHLDVMHVIVVALALSMPARAVANELDNHQPYPAQITKPAELDDIPRRLLVDDHVGITSVVNWALPWNGDKELRMRHKRKDDEETSEDETTDDDRSTKTKEGVSGTETKDEDAETNTSSSGDDEEDEDDQRPTKTLSENLDDLSTLTVSLAPSSTPTEDSDAPLPSAFDGAVTSDFKSADGDESCPDFINSLLSSPTFKECYPLSMMLQTSTGFFQARKKLTSTVRVLDTSCAADVSTCTDFMSAAAKNLTSEENCEEEYENGLSVVMQAYRGLRSYGLMYSATCLQDPDSENYCYANAVTNLTTPSDGYLYFLPYDLDMPGSATPSCNSCNQETMSIFHAAGADRSQFIADTYEEAARLVNNICGSDFVNDTLPDPETSMSLSLGMPALPALTSAFALAVTLGFML</sequence>
<dbReference type="Proteomes" id="UP001163324">
    <property type="component" value="Chromosome 2"/>
</dbReference>